<name>A0A6C0HFL0_9ZZZZ</name>
<proteinExistence type="predicted"/>
<evidence type="ECO:0000313" key="1">
    <source>
        <dbReference type="EMBL" id="QHT79289.1"/>
    </source>
</evidence>
<accession>A0A6C0HFL0</accession>
<reference evidence="1" key="1">
    <citation type="journal article" date="2020" name="Nature">
        <title>Giant virus diversity and host interactions through global metagenomics.</title>
        <authorList>
            <person name="Schulz F."/>
            <person name="Roux S."/>
            <person name="Paez-Espino D."/>
            <person name="Jungbluth S."/>
            <person name="Walsh D.A."/>
            <person name="Denef V.J."/>
            <person name="McMahon K.D."/>
            <person name="Konstantinidis K.T."/>
            <person name="Eloe-Fadrosh E.A."/>
            <person name="Kyrpides N.C."/>
            <person name="Woyke T."/>
        </authorList>
    </citation>
    <scope>NUCLEOTIDE SEQUENCE</scope>
    <source>
        <strain evidence="1">GVMAG-M-3300023179-99</strain>
    </source>
</reference>
<dbReference type="EMBL" id="MN739947">
    <property type="protein sequence ID" value="QHT79289.1"/>
    <property type="molecule type" value="Genomic_DNA"/>
</dbReference>
<protein>
    <submittedName>
        <fullName evidence="1">Uncharacterized protein</fullName>
    </submittedName>
</protein>
<sequence>MSRKVFLDAFFNQFLSFLGELKEMYPEDPDFSGFQTAITLIRNTNPMLAVNYIKSEVVDPFQDKIVARDESFFMDQDYTQKNADMNVIYKLKEYVKGMSPASKEVVWQYIELLMKLTLKVLEN</sequence>
<organism evidence="1">
    <name type="scientific">viral metagenome</name>
    <dbReference type="NCBI Taxonomy" id="1070528"/>
    <lineage>
        <taxon>unclassified sequences</taxon>
        <taxon>metagenomes</taxon>
        <taxon>organismal metagenomes</taxon>
    </lineage>
</organism>
<dbReference type="AlphaFoldDB" id="A0A6C0HFL0"/>